<keyword evidence="3" id="KW-1185">Reference proteome</keyword>
<gene>
    <name evidence="2" type="ORF">MAR_013990</name>
</gene>
<evidence type="ECO:0000313" key="2">
    <source>
        <dbReference type="EMBL" id="WAR28286.1"/>
    </source>
</evidence>
<dbReference type="EMBL" id="CP111026">
    <property type="protein sequence ID" value="WAR28286.1"/>
    <property type="molecule type" value="Genomic_DNA"/>
</dbReference>
<evidence type="ECO:0000313" key="3">
    <source>
        <dbReference type="Proteomes" id="UP001164746"/>
    </source>
</evidence>
<proteinExistence type="predicted"/>
<accession>A0ABY7GAP3</accession>
<reference evidence="2" key="1">
    <citation type="submission" date="2022-11" db="EMBL/GenBank/DDBJ databases">
        <title>Centuries of genome instability and evolution in soft-shell clam transmissible cancer (bioRxiv).</title>
        <authorList>
            <person name="Hart S.F.M."/>
            <person name="Yonemitsu M.A."/>
            <person name="Giersch R.M."/>
            <person name="Beal B.F."/>
            <person name="Arriagada G."/>
            <person name="Davis B.W."/>
            <person name="Ostrander E.A."/>
            <person name="Goff S.P."/>
            <person name="Metzger M.J."/>
        </authorList>
    </citation>
    <scope>NUCLEOTIDE SEQUENCE</scope>
    <source>
        <strain evidence="2">MELC-2E11</strain>
        <tissue evidence="2">Siphon/mantle</tissue>
    </source>
</reference>
<feature type="compositionally biased region" description="Low complexity" evidence="1">
    <location>
        <begin position="54"/>
        <end position="75"/>
    </location>
</feature>
<dbReference type="Proteomes" id="UP001164746">
    <property type="component" value="Chromosome 15"/>
</dbReference>
<evidence type="ECO:0000256" key="1">
    <source>
        <dbReference type="SAM" id="MobiDB-lite"/>
    </source>
</evidence>
<organism evidence="2 3">
    <name type="scientific">Mya arenaria</name>
    <name type="common">Soft-shell clam</name>
    <dbReference type="NCBI Taxonomy" id="6604"/>
    <lineage>
        <taxon>Eukaryota</taxon>
        <taxon>Metazoa</taxon>
        <taxon>Spiralia</taxon>
        <taxon>Lophotrochozoa</taxon>
        <taxon>Mollusca</taxon>
        <taxon>Bivalvia</taxon>
        <taxon>Autobranchia</taxon>
        <taxon>Heteroconchia</taxon>
        <taxon>Euheterodonta</taxon>
        <taxon>Imparidentia</taxon>
        <taxon>Neoheterodontei</taxon>
        <taxon>Myida</taxon>
        <taxon>Myoidea</taxon>
        <taxon>Myidae</taxon>
        <taxon>Mya</taxon>
    </lineage>
</organism>
<name>A0ABY7GAP3_MYAAR</name>
<sequence>MVAGCTIDYVRFRTKNVVYARAPGNDSFLGLQWMLQINTSPKAVALLASESSGYSSESSSETSSPTPSESSTCEDTPSEPSPHPCPPVAVGQCCDYCPFCKDENAICATYGLAQMCICKTYYTFDYDWNECVPDDPNNNRGSDDETQDQMMKVARNGAPMLGLPYTPPWVLYHGWSYRYYDEIAQSYCASKLSVGYAFA</sequence>
<feature type="region of interest" description="Disordered" evidence="1">
    <location>
        <begin position="54"/>
        <end position="81"/>
    </location>
</feature>
<protein>
    <submittedName>
        <fullName evidence="2">Uncharacterized protein</fullName>
    </submittedName>
</protein>